<feature type="region of interest" description="Disordered" evidence="1">
    <location>
        <begin position="573"/>
        <end position="660"/>
    </location>
</feature>
<name>A0AAD1INB2_9MYCO</name>
<dbReference type="Proteomes" id="UP000466607">
    <property type="component" value="Chromosome"/>
</dbReference>
<feature type="compositionally biased region" description="Polar residues" evidence="1">
    <location>
        <begin position="618"/>
        <end position="638"/>
    </location>
</feature>
<gene>
    <name evidence="2" type="ORF">MLIT_40920</name>
</gene>
<dbReference type="AlphaFoldDB" id="A0AAD1INB2"/>
<keyword evidence="3" id="KW-1185">Reference proteome</keyword>
<evidence type="ECO:0000313" key="2">
    <source>
        <dbReference type="EMBL" id="BBY18500.1"/>
    </source>
</evidence>
<sequence length="660" mass="70901">MSDGQFVDSVPVVDFDQTFPVMVDHGDLARDSATAPGDVGPQVSAVLRDLLGWRPRVEDPKAFVDALTASFHLKSVQGHVVATFVPRGYAVQADLGAVSGGQASLYRRASVLRAEMLRILDGLTPLRTDADIQDMEAYRTMVRSAITQAVDELGTAGGPRVEVVDNYFVSLTGTENPAPCTTPDTVGGQLGALRDRFGLLDANVNTVEEEGVRTSFWTLVDMVVDLQGAWAAQRKNFVGGAGQGFIGTELILLSRLMEATADQVDELERVLDSVLISRAERRTLIVVPETRLTLDGLFLWMRAFLTDEGRRIAEGTGRDGIVAALNPTLAKLQVTFKTFADWVKKPSPTPGTPGVSGSILRPPPPPGLQSARARIAVESTSGLLRDLVNAARRIGRFPAVVLTNVVISKVDRRDRIFEIQVRGFNLRPTYIPAFTKRCLAAGTPLEELDLKDDIIYPLADSATADDDTLVAFFRIDDIPLLLLPLFPKAAQELIASADTATTGGNWSVNLPAEDLPLVILDGEVGTVIYAPAPLTWPALREANDPLGWHKNPTKRWDGVVRADRFSNVPACAITVPDPTVIPPSDTTKQDATAQAGPSGGNGERPPVEEPVHRFVESPTHSATKSSVPPSRGPQTSKSKAAGRKAPAKSAGAKKTQSSTR</sequence>
<evidence type="ECO:0000313" key="3">
    <source>
        <dbReference type="Proteomes" id="UP000466607"/>
    </source>
</evidence>
<feature type="compositionally biased region" description="Basic and acidic residues" evidence="1">
    <location>
        <begin position="605"/>
        <end position="615"/>
    </location>
</feature>
<proteinExistence type="predicted"/>
<reference evidence="2 3" key="1">
    <citation type="journal article" date="2019" name="Emerg. Microbes Infect.">
        <title>Comprehensive subspecies identification of 175 nontuberculous mycobacteria species based on 7547 genomic profiles.</title>
        <authorList>
            <person name="Matsumoto Y."/>
            <person name="Kinjo T."/>
            <person name="Motooka D."/>
            <person name="Nabeya D."/>
            <person name="Jung N."/>
            <person name="Uechi K."/>
            <person name="Horii T."/>
            <person name="Iida T."/>
            <person name="Fujita J."/>
            <person name="Nakamura S."/>
        </authorList>
    </citation>
    <scope>NUCLEOTIDE SEQUENCE [LARGE SCALE GENOMIC DNA]</scope>
    <source>
        <strain evidence="2 3">JCM 17423</strain>
    </source>
</reference>
<accession>A0AAD1INB2</accession>
<protein>
    <submittedName>
        <fullName evidence="2">Uncharacterized protein</fullName>
    </submittedName>
</protein>
<organism evidence="2 3">
    <name type="scientific">Mycolicibacterium litorale</name>
    <dbReference type="NCBI Taxonomy" id="758802"/>
    <lineage>
        <taxon>Bacteria</taxon>
        <taxon>Bacillati</taxon>
        <taxon>Actinomycetota</taxon>
        <taxon>Actinomycetes</taxon>
        <taxon>Mycobacteriales</taxon>
        <taxon>Mycobacteriaceae</taxon>
        <taxon>Mycolicibacterium</taxon>
    </lineage>
</organism>
<feature type="region of interest" description="Disordered" evidence="1">
    <location>
        <begin position="347"/>
        <end position="367"/>
    </location>
</feature>
<evidence type="ECO:0000256" key="1">
    <source>
        <dbReference type="SAM" id="MobiDB-lite"/>
    </source>
</evidence>
<dbReference type="RefSeq" id="WP_134058558.1">
    <property type="nucleotide sequence ID" value="NZ_AP022586.1"/>
</dbReference>
<dbReference type="EMBL" id="AP022586">
    <property type="protein sequence ID" value="BBY18500.1"/>
    <property type="molecule type" value="Genomic_DNA"/>
</dbReference>